<dbReference type="Gene3D" id="3.40.50.300">
    <property type="entry name" value="P-loop containing nucleotide triphosphate hydrolases"/>
    <property type="match status" value="1"/>
</dbReference>
<keyword evidence="6" id="KW-0239">DNA-directed DNA polymerase</keyword>
<keyword evidence="5" id="KW-0235">DNA replication</keyword>
<dbReference type="Gene3D" id="1.10.8.60">
    <property type="match status" value="1"/>
</dbReference>
<name>A0A2W1NDG2_9FLAO</name>
<dbReference type="EMBL" id="QKSB01000011">
    <property type="protein sequence ID" value="PZE16116.1"/>
    <property type="molecule type" value="Genomic_DNA"/>
</dbReference>
<comment type="caution">
    <text evidence="11">The sequence shown here is derived from an EMBL/GenBank/DDBJ whole genome shotgun (WGS) entry which is preliminary data.</text>
</comment>
<dbReference type="PANTHER" id="PTHR34388:SF1">
    <property type="entry name" value="DNA POLYMERASE III SUBUNIT DELTA"/>
    <property type="match status" value="1"/>
</dbReference>
<dbReference type="CDD" id="cd18138">
    <property type="entry name" value="HLD_clamp_pol_III_delta"/>
    <property type="match status" value="1"/>
</dbReference>
<dbReference type="SUPFAM" id="SSF52540">
    <property type="entry name" value="P-loop containing nucleoside triphosphate hydrolases"/>
    <property type="match status" value="1"/>
</dbReference>
<evidence type="ECO:0000256" key="7">
    <source>
        <dbReference type="ARBA" id="ARBA00034754"/>
    </source>
</evidence>
<evidence type="ECO:0000259" key="9">
    <source>
        <dbReference type="Pfam" id="PF06144"/>
    </source>
</evidence>
<evidence type="ECO:0000256" key="1">
    <source>
        <dbReference type="ARBA" id="ARBA00012417"/>
    </source>
</evidence>
<dbReference type="GO" id="GO:0003887">
    <property type="term" value="F:DNA-directed DNA polymerase activity"/>
    <property type="evidence" value="ECO:0007669"/>
    <property type="project" value="UniProtKB-KW"/>
</dbReference>
<evidence type="ECO:0000259" key="10">
    <source>
        <dbReference type="Pfam" id="PF21694"/>
    </source>
</evidence>
<organism evidence="11 12">
    <name type="scientific">Putridiphycobacter roseus</name>
    <dbReference type="NCBI Taxonomy" id="2219161"/>
    <lineage>
        <taxon>Bacteria</taxon>
        <taxon>Pseudomonadati</taxon>
        <taxon>Bacteroidota</taxon>
        <taxon>Flavobacteriia</taxon>
        <taxon>Flavobacteriales</taxon>
        <taxon>Crocinitomicaceae</taxon>
        <taxon>Putridiphycobacter</taxon>
    </lineage>
</organism>
<dbReference type="RefSeq" id="WP_111064163.1">
    <property type="nucleotide sequence ID" value="NZ_JBHUCU010000005.1"/>
</dbReference>
<dbReference type="SUPFAM" id="SSF48019">
    <property type="entry name" value="post-AAA+ oligomerization domain-like"/>
    <property type="match status" value="1"/>
</dbReference>
<evidence type="ECO:0000256" key="4">
    <source>
        <dbReference type="ARBA" id="ARBA00022695"/>
    </source>
</evidence>
<dbReference type="Pfam" id="PF21694">
    <property type="entry name" value="DNA_pol3_delta_C"/>
    <property type="match status" value="1"/>
</dbReference>
<dbReference type="AlphaFoldDB" id="A0A2W1NDG2"/>
<dbReference type="GO" id="GO:0003677">
    <property type="term" value="F:DNA binding"/>
    <property type="evidence" value="ECO:0007669"/>
    <property type="project" value="InterPro"/>
</dbReference>
<feature type="domain" description="DNA polymerase III delta subunit-like C-terminal" evidence="10">
    <location>
        <begin position="212"/>
        <end position="313"/>
    </location>
</feature>
<dbReference type="InterPro" id="IPR048466">
    <property type="entry name" value="DNA_pol3_delta-like_C"/>
</dbReference>
<gene>
    <name evidence="11" type="primary">holA</name>
    <name evidence="11" type="ORF">DNU06_14205</name>
</gene>
<reference evidence="11 12" key="1">
    <citation type="submission" date="2018-06" db="EMBL/GenBank/DDBJ databases">
        <title>The draft genome sequence of Crocinitomix sp. SM1701.</title>
        <authorList>
            <person name="Zhang X."/>
        </authorList>
    </citation>
    <scope>NUCLEOTIDE SEQUENCE [LARGE SCALE GENOMIC DNA]</scope>
    <source>
        <strain evidence="11 12">SM1701</strain>
    </source>
</reference>
<dbReference type="EC" id="2.7.7.7" evidence="1"/>
<comment type="catalytic activity">
    <reaction evidence="8">
        <text>DNA(n) + a 2'-deoxyribonucleoside 5'-triphosphate = DNA(n+1) + diphosphate</text>
        <dbReference type="Rhea" id="RHEA:22508"/>
        <dbReference type="Rhea" id="RHEA-COMP:17339"/>
        <dbReference type="Rhea" id="RHEA-COMP:17340"/>
        <dbReference type="ChEBI" id="CHEBI:33019"/>
        <dbReference type="ChEBI" id="CHEBI:61560"/>
        <dbReference type="ChEBI" id="CHEBI:173112"/>
        <dbReference type="EC" id="2.7.7.7"/>
    </reaction>
</comment>
<dbReference type="PANTHER" id="PTHR34388">
    <property type="entry name" value="DNA POLYMERASE III SUBUNIT DELTA"/>
    <property type="match status" value="1"/>
</dbReference>
<evidence type="ECO:0000256" key="3">
    <source>
        <dbReference type="ARBA" id="ARBA00022679"/>
    </source>
</evidence>
<dbReference type="InterPro" id="IPR027417">
    <property type="entry name" value="P-loop_NTPase"/>
</dbReference>
<evidence type="ECO:0000256" key="5">
    <source>
        <dbReference type="ARBA" id="ARBA00022705"/>
    </source>
</evidence>
<accession>A0A2W1NDG2</accession>
<dbReference type="GO" id="GO:0006261">
    <property type="term" value="P:DNA-templated DNA replication"/>
    <property type="evidence" value="ECO:0007669"/>
    <property type="project" value="TreeGrafter"/>
</dbReference>
<dbReference type="Proteomes" id="UP000249248">
    <property type="component" value="Unassembled WGS sequence"/>
</dbReference>
<evidence type="ECO:0000256" key="8">
    <source>
        <dbReference type="ARBA" id="ARBA00049244"/>
    </source>
</evidence>
<dbReference type="Gene3D" id="1.20.272.10">
    <property type="match status" value="1"/>
</dbReference>
<evidence type="ECO:0000256" key="2">
    <source>
        <dbReference type="ARBA" id="ARBA00017703"/>
    </source>
</evidence>
<dbReference type="Pfam" id="PF06144">
    <property type="entry name" value="DNA_pol3_delta"/>
    <property type="match status" value="1"/>
</dbReference>
<dbReference type="InterPro" id="IPR010372">
    <property type="entry name" value="DNA_pol3_delta_N"/>
</dbReference>
<dbReference type="OrthoDB" id="1172326at2"/>
<dbReference type="GO" id="GO:0009360">
    <property type="term" value="C:DNA polymerase III complex"/>
    <property type="evidence" value="ECO:0007669"/>
    <property type="project" value="InterPro"/>
</dbReference>
<comment type="similarity">
    <text evidence="7">Belongs to the DNA polymerase HolA subunit family.</text>
</comment>
<evidence type="ECO:0000313" key="12">
    <source>
        <dbReference type="Proteomes" id="UP000249248"/>
    </source>
</evidence>
<evidence type="ECO:0000256" key="6">
    <source>
        <dbReference type="ARBA" id="ARBA00022932"/>
    </source>
</evidence>
<keyword evidence="12" id="KW-1185">Reference proteome</keyword>
<keyword evidence="4" id="KW-0548">Nucleotidyltransferase</keyword>
<protein>
    <recommendedName>
        <fullName evidence="2">DNA polymerase III subunit delta</fullName>
        <ecNumber evidence="1">2.7.7.7</ecNumber>
    </recommendedName>
</protein>
<sequence length="335" mass="38769">MTYKDVIKNIKNKQFSPIYLLHGEEPFYMDKIVNYISNNVLDASERDFNQTIVYAKDTPPIQVVDAASRLPMMAERQVVIVKEAQEYTKASQWEVFESYFTAPSPDTILVFAFKYKKFDKRSRMYKLLAKTAFVYESVGVKDYELGKWIRAYVTEQKQQITDKGVALIAEFVGNDLSRLANELEKLFLLVEDGQQITEKDIEKNIGISKDYNVFELVNAVLDKDFQKALKIINYFEQNPKAAHIITVISNLLTLYQRLFKIHFLKTTDPRQIATTLKIHPYPAKEMLSKKSKHPPKIISRNFNILREYDLTAKGVDASGIPDAALMKEMVFRLLH</sequence>
<dbReference type="NCBIfam" id="TIGR01128">
    <property type="entry name" value="holA"/>
    <property type="match status" value="1"/>
</dbReference>
<dbReference type="InterPro" id="IPR008921">
    <property type="entry name" value="DNA_pol3_clamp-load_cplx_C"/>
</dbReference>
<dbReference type="InterPro" id="IPR005790">
    <property type="entry name" value="DNA_polIII_delta"/>
</dbReference>
<proteinExistence type="inferred from homology"/>
<keyword evidence="3" id="KW-0808">Transferase</keyword>
<feature type="domain" description="DNA polymerase III delta N-terminal" evidence="9">
    <location>
        <begin position="19"/>
        <end position="136"/>
    </location>
</feature>
<evidence type="ECO:0000313" key="11">
    <source>
        <dbReference type="EMBL" id="PZE16116.1"/>
    </source>
</evidence>